<dbReference type="Proteomes" id="UP000050525">
    <property type="component" value="Unassembled WGS sequence"/>
</dbReference>
<dbReference type="EMBL" id="AKHW03003532">
    <property type="protein sequence ID" value="KYO34333.1"/>
    <property type="molecule type" value="Genomic_DNA"/>
</dbReference>
<comment type="caution">
    <text evidence="1">The sequence shown here is derived from an EMBL/GenBank/DDBJ whole genome shotgun (WGS) entry which is preliminary data.</text>
</comment>
<dbReference type="AlphaFoldDB" id="A0A151NBY9"/>
<accession>A0A151NBY9</accession>
<evidence type="ECO:0000313" key="1">
    <source>
        <dbReference type="EMBL" id="KYO34333.1"/>
    </source>
</evidence>
<protein>
    <submittedName>
        <fullName evidence="1">Uncharacterized protein</fullName>
    </submittedName>
</protein>
<reference evidence="1 2" key="1">
    <citation type="journal article" date="2012" name="Genome Biol.">
        <title>Sequencing three crocodilian genomes to illuminate the evolution of archosaurs and amniotes.</title>
        <authorList>
            <person name="St John J.A."/>
            <person name="Braun E.L."/>
            <person name="Isberg S.R."/>
            <person name="Miles L.G."/>
            <person name="Chong A.Y."/>
            <person name="Gongora J."/>
            <person name="Dalzell P."/>
            <person name="Moran C."/>
            <person name="Bed'hom B."/>
            <person name="Abzhanov A."/>
            <person name="Burgess S.C."/>
            <person name="Cooksey A.M."/>
            <person name="Castoe T.A."/>
            <person name="Crawford N.G."/>
            <person name="Densmore L.D."/>
            <person name="Drew J.C."/>
            <person name="Edwards S.V."/>
            <person name="Faircloth B.C."/>
            <person name="Fujita M.K."/>
            <person name="Greenwold M.J."/>
            <person name="Hoffmann F.G."/>
            <person name="Howard J.M."/>
            <person name="Iguchi T."/>
            <person name="Janes D.E."/>
            <person name="Khan S.Y."/>
            <person name="Kohno S."/>
            <person name="de Koning A.J."/>
            <person name="Lance S.L."/>
            <person name="McCarthy F.M."/>
            <person name="McCormack J.E."/>
            <person name="Merchant M.E."/>
            <person name="Peterson D.G."/>
            <person name="Pollock D.D."/>
            <person name="Pourmand N."/>
            <person name="Raney B.J."/>
            <person name="Roessler K.A."/>
            <person name="Sanford J.R."/>
            <person name="Sawyer R.H."/>
            <person name="Schmidt C.J."/>
            <person name="Triplett E.W."/>
            <person name="Tuberville T.D."/>
            <person name="Venegas-Anaya M."/>
            <person name="Howard J.T."/>
            <person name="Jarvis E.D."/>
            <person name="Guillette L.J.Jr."/>
            <person name="Glenn T.C."/>
            <person name="Green R.E."/>
            <person name="Ray D.A."/>
        </authorList>
    </citation>
    <scope>NUCLEOTIDE SEQUENCE [LARGE SCALE GENOMIC DNA]</scope>
    <source>
        <strain evidence="1">KSC_2009_1</strain>
    </source>
</reference>
<name>A0A151NBY9_ALLMI</name>
<organism evidence="1 2">
    <name type="scientific">Alligator mississippiensis</name>
    <name type="common">American alligator</name>
    <dbReference type="NCBI Taxonomy" id="8496"/>
    <lineage>
        <taxon>Eukaryota</taxon>
        <taxon>Metazoa</taxon>
        <taxon>Chordata</taxon>
        <taxon>Craniata</taxon>
        <taxon>Vertebrata</taxon>
        <taxon>Euteleostomi</taxon>
        <taxon>Archelosauria</taxon>
        <taxon>Archosauria</taxon>
        <taxon>Crocodylia</taxon>
        <taxon>Alligatoridae</taxon>
        <taxon>Alligatorinae</taxon>
        <taxon>Alligator</taxon>
    </lineage>
</organism>
<gene>
    <name evidence="1" type="ORF">Y1Q_0007609</name>
</gene>
<keyword evidence="2" id="KW-1185">Reference proteome</keyword>
<sequence length="67" mass="7272">MRPKLQAAASTFSLNHSSALERIPTFGNLKIFFNTTPGKADRVGSEEYLVTAKTTETAITEEQNSPG</sequence>
<proteinExistence type="predicted"/>
<evidence type="ECO:0000313" key="2">
    <source>
        <dbReference type="Proteomes" id="UP000050525"/>
    </source>
</evidence>